<accession>A0A0F9WLL2</accession>
<sequence length="198" mass="21154">MYDVFITDPVAVGDGSESLWSVVLRVENKTGLPGLDIMGFDGTFFGYTGITGKLHQHYSTVWAPSTPTLDSTFYATAIDTHFLVVMADLLIIAELPSEDATLASAEATDAADPFDGFADTDFGTFLTGTFVVDAVETLDLAQIVVPFGETVTLFFFMGGTGGGEIIDTSFPVPEPATLGLLSLGGLALLRHKRGFRRR</sequence>
<reference evidence="2" key="1">
    <citation type="journal article" date="2015" name="Nature">
        <title>Complex archaea that bridge the gap between prokaryotes and eukaryotes.</title>
        <authorList>
            <person name="Spang A."/>
            <person name="Saw J.H."/>
            <person name="Jorgensen S.L."/>
            <person name="Zaremba-Niedzwiedzka K."/>
            <person name="Martijn J."/>
            <person name="Lind A.E."/>
            <person name="van Eijk R."/>
            <person name="Schleper C."/>
            <person name="Guy L."/>
            <person name="Ettema T.J."/>
        </authorList>
    </citation>
    <scope>NUCLEOTIDE SEQUENCE</scope>
</reference>
<dbReference type="InterPro" id="IPR013424">
    <property type="entry name" value="Ice-binding_C"/>
</dbReference>
<dbReference type="EMBL" id="LAZR01000247">
    <property type="protein sequence ID" value="KKN79458.1"/>
    <property type="molecule type" value="Genomic_DNA"/>
</dbReference>
<dbReference type="NCBIfam" id="TIGR02595">
    <property type="entry name" value="PEP_CTERM"/>
    <property type="match status" value="1"/>
</dbReference>
<dbReference type="Pfam" id="PF07589">
    <property type="entry name" value="PEP-CTERM"/>
    <property type="match status" value="1"/>
</dbReference>
<comment type="caution">
    <text evidence="2">The sequence shown here is derived from an EMBL/GenBank/DDBJ whole genome shotgun (WGS) entry which is preliminary data.</text>
</comment>
<organism evidence="2">
    <name type="scientific">marine sediment metagenome</name>
    <dbReference type="NCBI Taxonomy" id="412755"/>
    <lineage>
        <taxon>unclassified sequences</taxon>
        <taxon>metagenomes</taxon>
        <taxon>ecological metagenomes</taxon>
    </lineage>
</organism>
<proteinExistence type="predicted"/>
<protein>
    <recommendedName>
        <fullName evidence="1">Ice-binding protein C-terminal domain-containing protein</fullName>
    </recommendedName>
</protein>
<name>A0A0F9WLL2_9ZZZZ</name>
<evidence type="ECO:0000259" key="1">
    <source>
        <dbReference type="Pfam" id="PF07589"/>
    </source>
</evidence>
<evidence type="ECO:0000313" key="2">
    <source>
        <dbReference type="EMBL" id="KKN79458.1"/>
    </source>
</evidence>
<feature type="domain" description="Ice-binding protein C-terminal" evidence="1">
    <location>
        <begin position="171"/>
        <end position="193"/>
    </location>
</feature>
<dbReference type="AlphaFoldDB" id="A0A0F9WLL2"/>
<gene>
    <name evidence="2" type="ORF">LCGC14_0340220</name>
</gene>